<dbReference type="AlphaFoldDB" id="B4VID8"/>
<accession>B4VID8</accession>
<protein>
    <submittedName>
        <fullName evidence="1">Uncharacterized protein</fullName>
    </submittedName>
</protein>
<sequence length="41" mass="4766">MGIDEVIYQVLIKCNYFLSEENSSEVKRSIFGATQQVLWLI</sequence>
<reference evidence="1 2" key="1">
    <citation type="submission" date="2008-07" db="EMBL/GenBank/DDBJ databases">
        <authorList>
            <person name="Tandeau de Marsac N."/>
            <person name="Ferriera S."/>
            <person name="Johnson J."/>
            <person name="Kravitz S."/>
            <person name="Beeson K."/>
            <person name="Sutton G."/>
            <person name="Rogers Y.-H."/>
            <person name="Friedman R."/>
            <person name="Frazier M."/>
            <person name="Venter J.C."/>
        </authorList>
    </citation>
    <scope>NUCLEOTIDE SEQUENCE [LARGE SCALE GENOMIC DNA]</scope>
    <source>
        <strain evidence="1 2">PCC 7420</strain>
    </source>
</reference>
<evidence type="ECO:0000313" key="1">
    <source>
        <dbReference type="EMBL" id="EDX77948.1"/>
    </source>
</evidence>
<dbReference type="Proteomes" id="UP000003835">
    <property type="component" value="Unassembled WGS sequence"/>
</dbReference>
<dbReference type="EMBL" id="DS989842">
    <property type="protein sequence ID" value="EDX77948.1"/>
    <property type="molecule type" value="Genomic_DNA"/>
</dbReference>
<keyword evidence="2" id="KW-1185">Reference proteome</keyword>
<organism evidence="1 2">
    <name type="scientific">Coleofasciculus chthonoplastes PCC 7420</name>
    <dbReference type="NCBI Taxonomy" id="118168"/>
    <lineage>
        <taxon>Bacteria</taxon>
        <taxon>Bacillati</taxon>
        <taxon>Cyanobacteriota</taxon>
        <taxon>Cyanophyceae</taxon>
        <taxon>Coleofasciculales</taxon>
        <taxon>Coleofasciculaceae</taxon>
        <taxon>Coleofasciculus</taxon>
    </lineage>
</organism>
<evidence type="ECO:0000313" key="2">
    <source>
        <dbReference type="Proteomes" id="UP000003835"/>
    </source>
</evidence>
<gene>
    <name evidence="1" type="ORF">MC7420_7686</name>
</gene>
<dbReference type="HOGENOM" id="CLU_3268475_0_0_3"/>
<name>B4VID8_9CYAN</name>
<proteinExistence type="predicted"/>